<dbReference type="RefSeq" id="WP_197060169.1">
    <property type="nucleotide sequence ID" value="NZ_BBLT01000013.1"/>
</dbReference>
<keyword evidence="2" id="KW-1185">Reference proteome</keyword>
<gene>
    <name evidence="1" type="ORF">MYP_4718</name>
</gene>
<evidence type="ECO:0000313" key="2">
    <source>
        <dbReference type="Proteomes" id="UP000030185"/>
    </source>
</evidence>
<evidence type="ECO:0000313" key="1">
    <source>
        <dbReference type="EMBL" id="GAL87488.1"/>
    </source>
</evidence>
<dbReference type="EMBL" id="BBLT01000013">
    <property type="protein sequence ID" value="GAL87488.1"/>
    <property type="molecule type" value="Genomic_DNA"/>
</dbReference>
<evidence type="ECO:0008006" key="3">
    <source>
        <dbReference type="Google" id="ProtNLM"/>
    </source>
</evidence>
<protein>
    <recommendedName>
        <fullName evidence="3">Secretion system C-terminal sorting domain-containing protein</fullName>
    </recommendedName>
</protein>
<proteinExistence type="predicted"/>
<dbReference type="NCBIfam" id="TIGR04183">
    <property type="entry name" value="Por_Secre_tail"/>
    <property type="match status" value="1"/>
</dbReference>
<dbReference type="AlphaFoldDB" id="A0A098LMZ0"/>
<sequence length="113" mass="12302">MVIGGSALQNNSGICFGGNTGIDLLESLELCPISANTKLQNNKIINANRNPFDREISVNLPLNAHGYISDATGNIVIQAVTNESTNTTHLPPGLYFLIITTEHERHVIKMMKQ</sequence>
<dbReference type="Proteomes" id="UP000030185">
    <property type="component" value="Unassembled WGS sequence"/>
</dbReference>
<reference evidence="1 2" key="1">
    <citation type="submission" date="2014-09" db="EMBL/GenBank/DDBJ databases">
        <title>Sporocytophaga myxococcoides PG-01 genome sequencing.</title>
        <authorList>
            <person name="Liu L."/>
            <person name="Gao P.J."/>
            <person name="Chen G.J."/>
            <person name="Wang L.S."/>
        </authorList>
    </citation>
    <scope>NUCLEOTIDE SEQUENCE [LARGE SCALE GENOMIC DNA]</scope>
    <source>
        <strain evidence="1 2">PG-01</strain>
    </source>
</reference>
<accession>A0A098LMZ0</accession>
<name>A0A098LMZ0_9BACT</name>
<comment type="caution">
    <text evidence="1">The sequence shown here is derived from an EMBL/GenBank/DDBJ whole genome shotgun (WGS) entry which is preliminary data.</text>
</comment>
<organism evidence="1 2">
    <name type="scientific">Sporocytophaga myxococcoides</name>
    <dbReference type="NCBI Taxonomy" id="153721"/>
    <lineage>
        <taxon>Bacteria</taxon>
        <taxon>Pseudomonadati</taxon>
        <taxon>Bacteroidota</taxon>
        <taxon>Cytophagia</taxon>
        <taxon>Cytophagales</taxon>
        <taxon>Cytophagaceae</taxon>
        <taxon>Sporocytophaga</taxon>
    </lineage>
</organism>
<dbReference type="InterPro" id="IPR026444">
    <property type="entry name" value="Secre_tail"/>
</dbReference>
<dbReference type="STRING" id="153721.MYP_4718"/>